<dbReference type="GO" id="GO:0045499">
    <property type="term" value="F:chemorepellent activity"/>
    <property type="evidence" value="ECO:0007669"/>
    <property type="project" value="TreeGrafter"/>
</dbReference>
<evidence type="ECO:0000256" key="1">
    <source>
        <dbReference type="ARBA" id="ARBA00004370"/>
    </source>
</evidence>
<evidence type="ECO:0000313" key="8">
    <source>
        <dbReference type="Proteomes" id="UP000694421"/>
    </source>
</evidence>
<keyword evidence="3" id="KW-1015">Disulfide bond</keyword>
<dbReference type="PANTHER" id="PTHR11036">
    <property type="entry name" value="SEMAPHORIN"/>
    <property type="match status" value="1"/>
</dbReference>
<dbReference type="GO" id="GO:0005886">
    <property type="term" value="C:plasma membrane"/>
    <property type="evidence" value="ECO:0007669"/>
    <property type="project" value="TreeGrafter"/>
</dbReference>
<dbReference type="Gene3D" id="3.30.1680.10">
    <property type="entry name" value="ligand-binding face of the semaphorins, domain 2"/>
    <property type="match status" value="1"/>
</dbReference>
<reference evidence="7" key="1">
    <citation type="submission" date="2025-08" db="UniProtKB">
        <authorList>
            <consortium name="Ensembl"/>
        </authorList>
    </citation>
    <scope>IDENTIFICATION</scope>
</reference>
<dbReference type="SUPFAM" id="SSF103575">
    <property type="entry name" value="Plexin repeat"/>
    <property type="match status" value="1"/>
</dbReference>
<evidence type="ECO:0000256" key="5">
    <source>
        <dbReference type="PROSITE-ProRule" id="PRU00352"/>
    </source>
</evidence>
<dbReference type="GO" id="GO:2001224">
    <property type="term" value="P:positive regulation of neuron migration"/>
    <property type="evidence" value="ECO:0007669"/>
    <property type="project" value="TreeGrafter"/>
</dbReference>
<dbReference type="PROSITE" id="PS51004">
    <property type="entry name" value="SEMA"/>
    <property type="match status" value="1"/>
</dbReference>
<dbReference type="InterPro" id="IPR015943">
    <property type="entry name" value="WD40/YVTN_repeat-like_dom_sf"/>
</dbReference>
<reference evidence="7" key="2">
    <citation type="submission" date="2025-09" db="UniProtKB">
        <authorList>
            <consortium name="Ensembl"/>
        </authorList>
    </citation>
    <scope>IDENTIFICATION</scope>
</reference>
<dbReference type="InterPro" id="IPR036352">
    <property type="entry name" value="Semap_dom_sf"/>
</dbReference>
<dbReference type="Gene3D" id="2.130.10.10">
    <property type="entry name" value="YVTN repeat-like/Quinoprotein amine dehydrogenase"/>
    <property type="match status" value="1"/>
</dbReference>
<feature type="domain" description="Sema" evidence="6">
    <location>
        <begin position="1"/>
        <end position="466"/>
    </location>
</feature>
<comment type="subcellular location">
    <subcellularLocation>
        <location evidence="1">Membrane</location>
    </subcellularLocation>
</comment>
<evidence type="ECO:0000256" key="2">
    <source>
        <dbReference type="ARBA" id="ARBA00023136"/>
    </source>
</evidence>
<comment type="caution">
    <text evidence="5">Lacks conserved residue(s) required for the propagation of feature annotation.</text>
</comment>
<dbReference type="InterPro" id="IPR027231">
    <property type="entry name" value="Semaphorin"/>
</dbReference>
<evidence type="ECO:0000259" key="6">
    <source>
        <dbReference type="PROSITE" id="PS51004"/>
    </source>
</evidence>
<name>A0A8D0E4C6_SALMN</name>
<dbReference type="GO" id="GO:0030215">
    <property type="term" value="F:semaphorin receptor binding"/>
    <property type="evidence" value="ECO:0007669"/>
    <property type="project" value="InterPro"/>
</dbReference>
<protein>
    <recommendedName>
        <fullName evidence="6">Sema domain-containing protein</fullName>
    </recommendedName>
</protein>
<dbReference type="AlphaFoldDB" id="A0A8D0E4C6"/>
<keyword evidence="2" id="KW-0472">Membrane</keyword>
<proteinExistence type="predicted"/>
<dbReference type="Ensembl" id="ENSSMRT00000030980.1">
    <property type="protein sequence ID" value="ENSSMRP00000026501.1"/>
    <property type="gene ID" value="ENSSMRG00000020474.1"/>
</dbReference>
<evidence type="ECO:0000313" key="7">
    <source>
        <dbReference type="Ensembl" id="ENSSMRP00000026501.1"/>
    </source>
</evidence>
<evidence type="ECO:0000256" key="3">
    <source>
        <dbReference type="ARBA" id="ARBA00023157"/>
    </source>
</evidence>
<evidence type="ECO:0000256" key="4">
    <source>
        <dbReference type="ARBA" id="ARBA00023180"/>
    </source>
</evidence>
<sequence length="502" mass="56536">PTIKIEPRESLALILTAGAFFHHKFSVQVSILYMHRINVEKENCSSDSKYLLKFQRSKKINFTILNVLLFLQLNSPHGYLFQDKCDNFIKVLIKRNENTLFVCGTNALNPTCRDYKADTLVPAGDIINGRGRCPYDPMDDNIALFADDQLYSATVTDFMREDPIIYRSLGNNQNLRTVKQDSKWLKSDHSVPWVQTEIQKFFDILPTVARVCKNDMGGTISVLEKQWTSFLKARLICAVHDNTTFYFNIIQAVSNVIHIKGQDLILGLFSTPHNSIPGSALCAFRMLEINQVFSGAFKEQQSSTSVWKAVPDDKVPTPRPGACAGHGLLAEYSSSNEFPDGTLEFMRTHSLMDELIEPSTKHPFFLWTLDRDFLVTLAVDNSAGPKGDHTIVFAASENGILLKILAWKYDNGVIEDSIFLEEMNVFDFDKCRYRNLGDKRILALQLDKPNGALYAAFPNCVIRVPLGSCQRHGSCKRACIASRDPYCGWANESCVYLPPGTT</sequence>
<organism evidence="7 8">
    <name type="scientific">Salvator merianae</name>
    <name type="common">Argentine black and white tegu</name>
    <name type="synonym">Tupinambis merianae</name>
    <dbReference type="NCBI Taxonomy" id="96440"/>
    <lineage>
        <taxon>Eukaryota</taxon>
        <taxon>Metazoa</taxon>
        <taxon>Chordata</taxon>
        <taxon>Craniata</taxon>
        <taxon>Vertebrata</taxon>
        <taxon>Euteleostomi</taxon>
        <taxon>Lepidosauria</taxon>
        <taxon>Squamata</taxon>
        <taxon>Bifurcata</taxon>
        <taxon>Unidentata</taxon>
        <taxon>Episquamata</taxon>
        <taxon>Laterata</taxon>
        <taxon>Teiioidea</taxon>
        <taxon>Teiidae</taxon>
        <taxon>Salvator</taxon>
    </lineage>
</organism>
<keyword evidence="8" id="KW-1185">Reference proteome</keyword>
<dbReference type="SMART" id="SM00630">
    <property type="entry name" value="Sema"/>
    <property type="match status" value="1"/>
</dbReference>
<dbReference type="InterPro" id="IPR002165">
    <property type="entry name" value="Plexin_repeat"/>
</dbReference>
<accession>A0A8D0E4C6</accession>
<dbReference type="SUPFAM" id="SSF101912">
    <property type="entry name" value="Sema domain"/>
    <property type="match status" value="1"/>
</dbReference>
<keyword evidence="4" id="KW-0325">Glycoprotein</keyword>
<dbReference type="GO" id="GO:0071526">
    <property type="term" value="P:semaphorin-plexin signaling pathway"/>
    <property type="evidence" value="ECO:0007669"/>
    <property type="project" value="TreeGrafter"/>
</dbReference>
<dbReference type="PANTHER" id="PTHR11036:SF12">
    <property type="entry name" value="SEMAPHORIN-6A"/>
    <property type="match status" value="1"/>
</dbReference>
<dbReference type="Proteomes" id="UP000694421">
    <property type="component" value="Unplaced"/>
</dbReference>
<dbReference type="GO" id="GO:0001755">
    <property type="term" value="P:neural crest cell migration"/>
    <property type="evidence" value="ECO:0007669"/>
    <property type="project" value="TreeGrafter"/>
</dbReference>
<dbReference type="Pfam" id="PF01403">
    <property type="entry name" value="Sema"/>
    <property type="match status" value="1"/>
</dbReference>
<dbReference type="GO" id="GO:0007411">
    <property type="term" value="P:axon guidance"/>
    <property type="evidence" value="ECO:0007669"/>
    <property type="project" value="TreeGrafter"/>
</dbReference>
<dbReference type="GeneTree" id="ENSGT00940000156565"/>
<dbReference type="InterPro" id="IPR001627">
    <property type="entry name" value="Semap_dom"/>
</dbReference>
<dbReference type="Pfam" id="PF01437">
    <property type="entry name" value="PSI"/>
    <property type="match status" value="1"/>
</dbReference>